<gene>
    <name evidence="2" type="ORF">NAEGRDRAFT_66816</name>
</gene>
<dbReference type="SMART" id="SM01404">
    <property type="entry name" value="CIMR"/>
    <property type="match status" value="1"/>
</dbReference>
<keyword evidence="1" id="KW-0472">Membrane</keyword>
<dbReference type="RefSeq" id="XP_002677874.1">
    <property type="nucleotide sequence ID" value="XM_002677828.1"/>
</dbReference>
<organism evidence="3">
    <name type="scientific">Naegleria gruberi</name>
    <name type="common">Amoeba</name>
    <dbReference type="NCBI Taxonomy" id="5762"/>
    <lineage>
        <taxon>Eukaryota</taxon>
        <taxon>Discoba</taxon>
        <taxon>Heterolobosea</taxon>
        <taxon>Tetramitia</taxon>
        <taxon>Eutetramitia</taxon>
        <taxon>Vahlkampfiidae</taxon>
        <taxon>Naegleria</taxon>
    </lineage>
</organism>
<keyword evidence="1" id="KW-1133">Transmembrane helix</keyword>
<dbReference type="InterPro" id="IPR009011">
    <property type="entry name" value="Man6P_isomerase_rcpt-bd_dom_sf"/>
</dbReference>
<reference evidence="2 3" key="1">
    <citation type="journal article" date="2010" name="Cell">
        <title>The genome of Naegleria gruberi illuminates early eukaryotic versatility.</title>
        <authorList>
            <person name="Fritz-Laylin L.K."/>
            <person name="Prochnik S.E."/>
            <person name="Ginger M.L."/>
            <person name="Dacks J.B."/>
            <person name="Carpenter M.L."/>
            <person name="Field M.C."/>
            <person name="Kuo A."/>
            <person name="Paredez A."/>
            <person name="Chapman J."/>
            <person name="Pham J."/>
            <person name="Shu S."/>
            <person name="Neupane R."/>
            <person name="Cipriano M."/>
            <person name="Mancuso J."/>
            <person name="Tu H."/>
            <person name="Salamov A."/>
            <person name="Lindquist E."/>
            <person name="Shapiro H."/>
            <person name="Lucas S."/>
            <person name="Grigoriev I.V."/>
            <person name="Cande W.Z."/>
            <person name="Fulton C."/>
            <person name="Rokhsar D.S."/>
            <person name="Dawson S.C."/>
        </authorList>
    </citation>
    <scope>NUCLEOTIDE SEQUENCE [LARGE SCALE GENOMIC DNA]</scope>
    <source>
        <strain evidence="2 3">NEG-M</strain>
    </source>
</reference>
<dbReference type="OrthoDB" id="29460at2759"/>
<dbReference type="VEuPathDB" id="AmoebaDB:NAEGRDRAFT_66816"/>
<dbReference type="KEGG" id="ngr:NAEGRDRAFT_66816"/>
<proteinExistence type="predicted"/>
<dbReference type="AlphaFoldDB" id="D2VDE7"/>
<evidence type="ECO:0000256" key="1">
    <source>
        <dbReference type="SAM" id="Phobius"/>
    </source>
</evidence>
<dbReference type="InterPro" id="IPR000479">
    <property type="entry name" value="CIMR_rpt"/>
</dbReference>
<evidence type="ECO:0000313" key="2">
    <source>
        <dbReference type="EMBL" id="EFC45130.1"/>
    </source>
</evidence>
<dbReference type="GO" id="GO:0007041">
    <property type="term" value="P:lysosomal transport"/>
    <property type="evidence" value="ECO:0007669"/>
    <property type="project" value="InterPro"/>
</dbReference>
<dbReference type="EMBL" id="GG738864">
    <property type="protein sequence ID" value="EFC45130.1"/>
    <property type="molecule type" value="Genomic_DNA"/>
</dbReference>
<feature type="transmembrane region" description="Helical" evidence="1">
    <location>
        <begin position="525"/>
        <end position="548"/>
    </location>
</feature>
<dbReference type="Pfam" id="PF00878">
    <property type="entry name" value="CIMR"/>
    <property type="match status" value="1"/>
</dbReference>
<dbReference type="Gene3D" id="2.70.130.10">
    <property type="entry name" value="Mannose-6-phosphate receptor binding domain"/>
    <property type="match status" value="2"/>
</dbReference>
<dbReference type="InParanoid" id="D2VDE7"/>
<sequence>MGVFNASGMDPNFNYYFKICTGGANPNSRLCNFTSQGFQYSSLYELCYPIGATNPRISFINPSSEQEGVSIVHSEIVASDGVLRKLKINLVCDYALETPKFTFMSESKEGGVITYLFSGRTKYSCPPKPKVVDCTIKTTSGVVLDLSVLDQSNGYVVSSTNDPSWNYYFTETCTTTSQAYQYSKTYNVCFPIGYGANPILSFVNPAKEREGVKVVHSEIYNTDGVARKLELRLYCDRNAQTLPTFQFIGETREGGVITYQFSGKTKSVCPALPEIPKQWGGLNYIDLDDYSNRIVSYRLDSFIGQPTLNVQVLPSSSIQKYLFMISDCTKNSWSSTFKFDNSSFLQNYGCVSIFSQVSNETNPVPLSISFTQPSSEMMLVIQTSTNQEMVNMGNTNSYTVQPSSVRYNLIYSRKIMYNYKELKLNEELSISQKDSELYLATVKFPANSYLKLNCYQIKDIYVSKEVAWNTAQEIVSSDYHLTKSGVLYIYSGETQVEYKLVIIGNAYLYTSVVDFVYTSNTVTGLSLSLAASIFILALVIVIGIVVIIKLRQKQNNLGDLKVRLN</sequence>
<dbReference type="SUPFAM" id="SSF50911">
    <property type="entry name" value="Mannose 6-phosphate receptor domain"/>
    <property type="match status" value="2"/>
</dbReference>
<protein>
    <submittedName>
        <fullName evidence="2">Predicted protein</fullName>
    </submittedName>
</protein>
<keyword evidence="1" id="KW-0812">Transmembrane</keyword>
<name>D2VDE7_NAEGR</name>
<dbReference type="GO" id="GO:0038023">
    <property type="term" value="F:signaling receptor activity"/>
    <property type="evidence" value="ECO:0007669"/>
    <property type="project" value="InterPro"/>
</dbReference>
<dbReference type="GO" id="GO:0005537">
    <property type="term" value="F:D-mannose binding"/>
    <property type="evidence" value="ECO:0007669"/>
    <property type="project" value="InterPro"/>
</dbReference>
<accession>D2VDE7</accession>
<dbReference type="Proteomes" id="UP000006671">
    <property type="component" value="Unassembled WGS sequence"/>
</dbReference>
<evidence type="ECO:0000313" key="3">
    <source>
        <dbReference type="Proteomes" id="UP000006671"/>
    </source>
</evidence>
<dbReference type="GeneID" id="8857080"/>
<keyword evidence="3" id="KW-1185">Reference proteome</keyword>